<dbReference type="InterPro" id="IPR011047">
    <property type="entry name" value="Quinoprotein_ADH-like_sf"/>
</dbReference>
<keyword evidence="2" id="KW-1185">Reference proteome</keyword>
<name>A0ABY4TIJ1_9ACTN</name>
<protein>
    <submittedName>
        <fullName evidence="1">PQQ-like beta-propeller repeat protein</fullName>
    </submittedName>
</protein>
<dbReference type="EMBL" id="CP095474">
    <property type="protein sequence ID" value="URN18735.1"/>
    <property type="molecule type" value="Genomic_DNA"/>
</dbReference>
<accession>A0ABY4TIJ1</accession>
<organism evidence="1 2">
    <name type="scientific">Streptomyces sudanensis</name>
    <dbReference type="NCBI Taxonomy" id="436397"/>
    <lineage>
        <taxon>Bacteria</taxon>
        <taxon>Bacillati</taxon>
        <taxon>Actinomycetota</taxon>
        <taxon>Actinomycetes</taxon>
        <taxon>Kitasatosporales</taxon>
        <taxon>Streptomycetaceae</taxon>
        <taxon>Streptomyces</taxon>
    </lineage>
</organism>
<dbReference type="SUPFAM" id="SSF50998">
    <property type="entry name" value="Quinoprotein alcohol dehydrogenase-like"/>
    <property type="match status" value="1"/>
</dbReference>
<proteinExistence type="predicted"/>
<reference evidence="1" key="1">
    <citation type="submission" date="2022-04" db="EMBL/GenBank/DDBJ databases">
        <title>Systematic whole-genome sequencing reveals an unexpected diversity among actinomycetoma pathogens and provides insights into their antibacterial susceptibilities.</title>
        <authorList>
            <person name="Watson A.K."/>
            <person name="Kepplinger B."/>
            <person name="Bakhiet S.M."/>
            <person name="Mhmoud N.A."/>
            <person name="Chapman J."/>
            <person name="Allenby N."/>
            <person name="Mickiewicz K."/>
            <person name="Goodfellow M."/>
            <person name="Fahal A.H."/>
            <person name="Errington J."/>
        </authorList>
    </citation>
    <scope>NUCLEOTIDE SEQUENCE</scope>
    <source>
        <strain evidence="1">SD 504</strain>
    </source>
</reference>
<dbReference type="Proteomes" id="UP001056383">
    <property type="component" value="Chromosome"/>
</dbReference>
<gene>
    <name evidence="1" type="ORF">MW084_11350</name>
</gene>
<evidence type="ECO:0000313" key="2">
    <source>
        <dbReference type="Proteomes" id="UP001056383"/>
    </source>
</evidence>
<dbReference type="InterPro" id="IPR015943">
    <property type="entry name" value="WD40/YVTN_repeat-like_dom_sf"/>
</dbReference>
<evidence type="ECO:0000313" key="1">
    <source>
        <dbReference type="EMBL" id="URN18735.1"/>
    </source>
</evidence>
<dbReference type="Gene3D" id="2.130.10.10">
    <property type="entry name" value="YVTN repeat-like/Quinoprotein amine dehydrogenase"/>
    <property type="match status" value="1"/>
</dbReference>
<sequence length="313" mass="33279">MLWRKTALIGSSDRSGYWSEVTIGAGTVAVGGSQGGAAWDLATGKELWRPQENAENCRDAGYGGGEGLVAVRTCGDLDTPTVTIQNLNPATGAPLSSFRMPTGVEYAAVVSTKPLVVAADVGDTAGDGSAISDFFSIDEKTGRLKAKIAADAERYAAECDSTDVEKCEKLVVGNNRLYLPTEQHEGSGDSGTRVNEIVAFDLDTGQLTGQKLESGKHREVIPVRMDGGNLIAYKAPGYEIGGQIVSVDGASFQETVLLKTPVDRAINSAESTLAMSEPVIYRDGRLYLADRFVSKPSTVIKETRYLALVFTTR</sequence>